<reference evidence="1" key="1">
    <citation type="submission" date="2020-05" db="EMBL/GenBank/DDBJ databases">
        <title>Phylogenomic resolution of chytrid fungi.</title>
        <authorList>
            <person name="Stajich J.E."/>
            <person name="Amses K."/>
            <person name="Simmons R."/>
            <person name="Seto K."/>
            <person name="Myers J."/>
            <person name="Bonds A."/>
            <person name="Quandt C.A."/>
            <person name="Barry K."/>
            <person name="Liu P."/>
            <person name="Grigoriev I."/>
            <person name="Longcore J.E."/>
            <person name="James T.Y."/>
        </authorList>
    </citation>
    <scope>NUCLEOTIDE SEQUENCE</scope>
    <source>
        <strain evidence="1">JEL0476</strain>
    </source>
</reference>
<dbReference type="PANTHER" id="PTHR36423:SF2">
    <property type="entry name" value="AFR070WP"/>
    <property type="match status" value="1"/>
</dbReference>
<dbReference type="InterPro" id="IPR014980">
    <property type="entry name" value="DOPA_dioxygen"/>
</dbReference>
<evidence type="ECO:0008006" key="3">
    <source>
        <dbReference type="Google" id="ProtNLM"/>
    </source>
</evidence>
<accession>A0AAD5XWB6</accession>
<evidence type="ECO:0000313" key="2">
    <source>
        <dbReference type="Proteomes" id="UP001211065"/>
    </source>
</evidence>
<gene>
    <name evidence="1" type="ORF">HK099_003229</name>
</gene>
<dbReference type="Gene3D" id="3.30.70.1240">
    <property type="entry name" value="DOPA-like domains"/>
    <property type="match status" value="1"/>
</dbReference>
<dbReference type="AlphaFoldDB" id="A0AAD5XWB6"/>
<name>A0AAD5XWB6_9FUNG</name>
<dbReference type="Pfam" id="PF08883">
    <property type="entry name" value="DOPA_dioxygen"/>
    <property type="match status" value="1"/>
</dbReference>
<proteinExistence type="predicted"/>
<evidence type="ECO:0000313" key="1">
    <source>
        <dbReference type="EMBL" id="KAJ3199306.1"/>
    </source>
</evidence>
<dbReference type="SUPFAM" id="SSF143410">
    <property type="entry name" value="DOPA-like"/>
    <property type="match status" value="1"/>
</dbReference>
<organism evidence="1 2">
    <name type="scientific">Clydaea vesicula</name>
    <dbReference type="NCBI Taxonomy" id="447962"/>
    <lineage>
        <taxon>Eukaryota</taxon>
        <taxon>Fungi</taxon>
        <taxon>Fungi incertae sedis</taxon>
        <taxon>Chytridiomycota</taxon>
        <taxon>Chytridiomycota incertae sedis</taxon>
        <taxon>Chytridiomycetes</taxon>
        <taxon>Lobulomycetales</taxon>
        <taxon>Lobulomycetaceae</taxon>
        <taxon>Clydaea</taxon>
    </lineage>
</organism>
<protein>
    <recommendedName>
        <fullName evidence="3">DOPA 4,5-dioxygenase</fullName>
    </recommendedName>
</protein>
<dbReference type="EMBL" id="JADGJW010002143">
    <property type="protein sequence ID" value="KAJ3199306.1"/>
    <property type="molecule type" value="Genomic_DNA"/>
</dbReference>
<keyword evidence="2" id="KW-1185">Reference proteome</keyword>
<dbReference type="Proteomes" id="UP001211065">
    <property type="component" value="Unassembled WGS sequence"/>
</dbReference>
<dbReference type="PANTHER" id="PTHR36423">
    <property type="entry name" value="AFR070WP"/>
    <property type="match status" value="1"/>
</dbReference>
<feature type="non-terminal residue" evidence="1">
    <location>
        <position position="1"/>
    </location>
</feature>
<dbReference type="InterPro" id="IPR023389">
    <property type="entry name" value="DOPA-like_sf"/>
</dbReference>
<sequence length="134" mass="15693">TFEIKEYHFHIYFFQNNSHQVKKAKELFEKVQVLVEKDHRFKVKPLRVNLSPVGPHPTGSYEVWCPIERWITLNRGELNVLIHPLTTQAYVDHTTRSAFLGERSPIDVEGMFGYEEDEISSQYPKLKLGYAAEN</sequence>
<comment type="caution">
    <text evidence="1">The sequence shown here is derived from an EMBL/GenBank/DDBJ whole genome shotgun (WGS) entry which is preliminary data.</text>
</comment>